<dbReference type="RefSeq" id="WP_129402370.1">
    <property type="nucleotide sequence ID" value="NZ_SDWT01000007.1"/>
</dbReference>
<dbReference type="EMBL" id="SDWT01000007">
    <property type="protein sequence ID" value="RYB89941.1"/>
    <property type="molecule type" value="Genomic_DNA"/>
</dbReference>
<evidence type="ECO:0008006" key="3">
    <source>
        <dbReference type="Google" id="ProtNLM"/>
    </source>
</evidence>
<evidence type="ECO:0000313" key="1">
    <source>
        <dbReference type="EMBL" id="RYB89941.1"/>
    </source>
</evidence>
<dbReference type="OrthoDB" id="9809594at2"/>
<evidence type="ECO:0000313" key="2">
    <source>
        <dbReference type="Proteomes" id="UP000294071"/>
    </source>
</evidence>
<dbReference type="Gene3D" id="3.40.50.2000">
    <property type="entry name" value="Glycogen Phosphorylase B"/>
    <property type="match status" value="1"/>
</dbReference>
<gene>
    <name evidence="1" type="ORF">EUA93_21330</name>
</gene>
<sequence length="334" mass="35236">MIGYYVHHVGTGHLNRARAVATHLPVTGLSSLPRPDDWTGDWVLLDRDDRGEVPTDPTAGGSLHWAPLGDAGLRSRMAVISSWISRARPAALVSDVSAEVALLARLHGVPVVSIVMPGDRSDRAHRSGYAASTALVAAWPPEASDMVRGLTPVDRGRLHQVGGMSRIPLGMRSVAPPASSDGRRSALLVSGRGGGHPTREQVERIVADSPGWSWRVLGGSGEWSDDPGSAMRDADVVVLQAGQSSIADVASARRPAVVVLARRPFDEQVATGAVLEGAAWPCRVLSHLPTSGWTALLDETASLDAGLWHLWSDGRAVDRFVAVIEAVALTGSTS</sequence>
<accession>A0A4Q2RM86</accession>
<dbReference type="SUPFAM" id="SSF53756">
    <property type="entry name" value="UDP-Glycosyltransferase/glycogen phosphorylase"/>
    <property type="match status" value="1"/>
</dbReference>
<protein>
    <recommendedName>
        <fullName evidence="3">Glycosyl transferase family 28 C-terminal domain-containing protein</fullName>
    </recommendedName>
</protein>
<organism evidence="1 2">
    <name type="scientific">Nocardioides oleivorans</name>
    <dbReference type="NCBI Taxonomy" id="273676"/>
    <lineage>
        <taxon>Bacteria</taxon>
        <taxon>Bacillati</taxon>
        <taxon>Actinomycetota</taxon>
        <taxon>Actinomycetes</taxon>
        <taxon>Propionibacteriales</taxon>
        <taxon>Nocardioidaceae</taxon>
        <taxon>Nocardioides</taxon>
    </lineage>
</organism>
<dbReference type="AlphaFoldDB" id="A0A4Q2RM86"/>
<comment type="caution">
    <text evidence="1">The sequence shown here is derived from an EMBL/GenBank/DDBJ whole genome shotgun (WGS) entry which is preliminary data.</text>
</comment>
<dbReference type="Proteomes" id="UP000294071">
    <property type="component" value="Unassembled WGS sequence"/>
</dbReference>
<reference evidence="1 2" key="1">
    <citation type="submission" date="2019-01" db="EMBL/GenBank/DDBJ databases">
        <title>Novel species of Nocardioides.</title>
        <authorList>
            <person name="Liu Q."/>
            <person name="Xin Y.-H."/>
        </authorList>
    </citation>
    <scope>NUCLEOTIDE SEQUENCE [LARGE SCALE GENOMIC DNA]</scope>
    <source>
        <strain evidence="1 2">CGMCC 4.6882</strain>
    </source>
</reference>
<name>A0A4Q2RM86_9ACTN</name>
<proteinExistence type="predicted"/>
<keyword evidence="2" id="KW-1185">Reference proteome</keyword>